<dbReference type="GO" id="GO:0006355">
    <property type="term" value="P:regulation of DNA-templated transcription"/>
    <property type="evidence" value="ECO:0007669"/>
    <property type="project" value="InterPro"/>
</dbReference>
<dbReference type="PRINTS" id="PR00364">
    <property type="entry name" value="DISEASERSIST"/>
</dbReference>
<dbReference type="GO" id="GO:0003677">
    <property type="term" value="F:DNA binding"/>
    <property type="evidence" value="ECO:0007669"/>
    <property type="project" value="UniProtKB-UniRule"/>
</dbReference>
<evidence type="ECO:0000313" key="4">
    <source>
        <dbReference type="Proteomes" id="UP000199494"/>
    </source>
</evidence>
<dbReference type="Pfam" id="PF03704">
    <property type="entry name" value="BTAD"/>
    <property type="match status" value="1"/>
</dbReference>
<dbReference type="PROSITE" id="PS51755">
    <property type="entry name" value="OMPR_PHOB"/>
    <property type="match status" value="1"/>
</dbReference>
<sequence length="1046" mass="113398">MRIEVLGPVRLSTGEGVPVEVAERQLRLLLASLVVAGGEPVSADALIDRLWEGRLPANPAKVLRAKLSRLRSVLDKARPGARELLTHTPAGYRLALSPDTVDAVRFRDAVERSRGAGTPAQRVEVLRDALESWRGEPYGDAVDEIWLAPSVSELRELRAGARESLSEALLDNGEPEQALGVANGVGESHPARERSAAAVMLALYQLGRQREALETFEKLRHHLADELGVDPSPQVRELHGRILRQDPSLVSKPAAEPVPARKARTNIPAETTPLIGRRSESRQIAELLAEARLVTLTGIGGVGKTKLALHVAREQAPRFERGGWFIDLTELAATPEGPRSGERVAASVIAALDLPEPGSPTGNGERVREAIGARPVLLVLDNCEHVIAEVAAFVGELLREAPAARVLATSREPMGLPEEQRFNVATLSTEPGEDGEAGEAVEFFAARAKAGDPDFAIDAETAEAITELCRRLDGLPLALELAASRIRGLSVPDLLERLSERLSILRRPGHAVPRRQQTLRGMIDWSWSLLDEKEQAVLRRLAVHPGSVGLAAAEAICADDPGTGALVDQSEVVDVLIGLVDRSMVTTVTSPAGVRYGLLESIATYAEEKLDAAGERTRVVRRHAEYYLRFAWQADAGLRGVEHRRWLTRFEAERTQLRNAFDEAVRRGEGDNAVALAVATFWHQWMTGRHGHLLGDLVSAMDLPGSRGDEYAAAATYAVCLSLDTEPGREVHRVDEALALFSGERGVRARVQWFAGSSLLSTGIREDGERHVDEAIGELEAAGLHWDAAVAASQRDWFVVSNWGEPPRGLSGGRDPEAVWRELGGGYGLAQVLAVEYQKSEVDGDHVGAAGVVERALEVCLDLELWAEASWWYVAAAITALRSGDLAHATTCLGNARGLAADVAYEYGLDFAAFAESMIARYHGDFPRARSLLDHWILRGATAVQEPIMLFEDGFLAVWESRIEHAEKVLLSLRSLYSAPRRASSPLVEARLLELAAAVSALRADREAAVELLGTAEAVRERAGVPASAPDIRDADRVRSLVDAQH</sequence>
<organism evidence="3 4">
    <name type="scientific">Prauserella marina</name>
    <dbReference type="NCBI Taxonomy" id="530584"/>
    <lineage>
        <taxon>Bacteria</taxon>
        <taxon>Bacillati</taxon>
        <taxon>Actinomycetota</taxon>
        <taxon>Actinomycetes</taxon>
        <taxon>Pseudonocardiales</taxon>
        <taxon>Pseudonocardiaceae</taxon>
        <taxon>Prauserella</taxon>
    </lineage>
</organism>
<dbReference type="InterPro" id="IPR027417">
    <property type="entry name" value="P-loop_NTPase"/>
</dbReference>
<dbReference type="STRING" id="530584.SAMN05421630_104497"/>
<dbReference type="Gene3D" id="1.10.10.10">
    <property type="entry name" value="Winged helix-like DNA-binding domain superfamily/Winged helix DNA-binding domain"/>
    <property type="match status" value="1"/>
</dbReference>
<keyword evidence="2" id="KW-0238">DNA-binding</keyword>
<dbReference type="SMART" id="SM01043">
    <property type="entry name" value="BTAD"/>
    <property type="match status" value="1"/>
</dbReference>
<dbReference type="InterPro" id="IPR016032">
    <property type="entry name" value="Sig_transdc_resp-reg_C-effctor"/>
</dbReference>
<dbReference type="SUPFAM" id="SSF48452">
    <property type="entry name" value="TPR-like"/>
    <property type="match status" value="1"/>
</dbReference>
<dbReference type="PANTHER" id="PTHR47691">
    <property type="entry name" value="REGULATOR-RELATED"/>
    <property type="match status" value="1"/>
</dbReference>
<dbReference type="RefSeq" id="WP_091803733.1">
    <property type="nucleotide sequence ID" value="NZ_CP016353.1"/>
</dbReference>
<dbReference type="OrthoDB" id="9812579at2"/>
<dbReference type="InterPro" id="IPR036388">
    <property type="entry name" value="WH-like_DNA-bd_sf"/>
</dbReference>
<dbReference type="InterPro" id="IPR005158">
    <property type="entry name" value="BTAD"/>
</dbReference>
<protein>
    <submittedName>
        <fullName evidence="3">Predicted ATPase</fullName>
    </submittedName>
</protein>
<dbReference type="GO" id="GO:0000160">
    <property type="term" value="P:phosphorelay signal transduction system"/>
    <property type="evidence" value="ECO:0007669"/>
    <property type="project" value="InterPro"/>
</dbReference>
<dbReference type="Gene3D" id="1.25.40.10">
    <property type="entry name" value="Tetratricopeptide repeat domain"/>
    <property type="match status" value="1"/>
</dbReference>
<dbReference type="CDD" id="cd15831">
    <property type="entry name" value="BTAD"/>
    <property type="match status" value="1"/>
</dbReference>
<dbReference type="EMBL" id="FMZE01000004">
    <property type="protein sequence ID" value="SDC92994.1"/>
    <property type="molecule type" value="Genomic_DNA"/>
</dbReference>
<evidence type="ECO:0000313" key="3">
    <source>
        <dbReference type="EMBL" id="SDC92994.1"/>
    </source>
</evidence>
<evidence type="ECO:0000256" key="2">
    <source>
        <dbReference type="ARBA" id="ARBA00023125"/>
    </source>
</evidence>
<dbReference type="InterPro" id="IPR001867">
    <property type="entry name" value="OmpR/PhoB-type_DNA-bd"/>
</dbReference>
<dbReference type="SUPFAM" id="SSF52540">
    <property type="entry name" value="P-loop containing nucleoside triphosphate hydrolases"/>
    <property type="match status" value="1"/>
</dbReference>
<dbReference type="SUPFAM" id="SSF46894">
    <property type="entry name" value="C-terminal effector domain of the bipartite response regulators"/>
    <property type="match status" value="1"/>
</dbReference>
<proteinExistence type="inferred from homology"/>
<reference evidence="3 4" key="1">
    <citation type="submission" date="2016-10" db="EMBL/GenBank/DDBJ databases">
        <authorList>
            <person name="de Groot N.N."/>
        </authorList>
    </citation>
    <scope>NUCLEOTIDE SEQUENCE [LARGE SCALE GENOMIC DNA]</scope>
    <source>
        <strain evidence="3 4">CGMCC 4.5506</strain>
    </source>
</reference>
<dbReference type="PANTHER" id="PTHR47691:SF3">
    <property type="entry name" value="HTH-TYPE TRANSCRIPTIONAL REGULATOR RV0890C-RELATED"/>
    <property type="match status" value="1"/>
</dbReference>
<evidence type="ECO:0000256" key="1">
    <source>
        <dbReference type="ARBA" id="ARBA00005820"/>
    </source>
</evidence>
<name>A0A1G6QLU5_9PSEU</name>
<dbReference type="AlphaFoldDB" id="A0A1G6QLU5"/>
<accession>A0A1G6QLU5</accession>
<dbReference type="Proteomes" id="UP000199494">
    <property type="component" value="Unassembled WGS sequence"/>
</dbReference>
<gene>
    <name evidence="3" type="ORF">SAMN05421630_104497</name>
</gene>
<dbReference type="InterPro" id="IPR011990">
    <property type="entry name" value="TPR-like_helical_dom_sf"/>
</dbReference>
<dbReference type="Gene3D" id="3.40.50.300">
    <property type="entry name" value="P-loop containing nucleotide triphosphate hydrolases"/>
    <property type="match status" value="1"/>
</dbReference>
<dbReference type="SMART" id="SM00862">
    <property type="entry name" value="Trans_reg_C"/>
    <property type="match status" value="1"/>
</dbReference>
<dbReference type="Pfam" id="PF00486">
    <property type="entry name" value="Trans_reg_C"/>
    <property type="match status" value="1"/>
</dbReference>
<keyword evidence="4" id="KW-1185">Reference proteome</keyword>
<comment type="similarity">
    <text evidence="1">Belongs to the AfsR/DnrI/RedD regulatory family.</text>
</comment>